<proteinExistence type="predicted"/>
<gene>
    <name evidence="2" type="ORF">TCMB3V08_LOCUS11522</name>
</gene>
<dbReference type="GO" id="GO:0051959">
    <property type="term" value="F:dynein light intermediate chain binding"/>
    <property type="evidence" value="ECO:0007669"/>
    <property type="project" value="InterPro"/>
</dbReference>
<protein>
    <submittedName>
        <fullName evidence="2">(California timema) hypothetical protein</fullName>
    </submittedName>
</protein>
<dbReference type="PANTHER" id="PTHR22878:SF63">
    <property type="entry name" value="DYNEIN AXONEMAL HEAVY CHAIN 10"/>
    <property type="match status" value="1"/>
</dbReference>
<feature type="domain" description="Dynein heavy chain tail" evidence="1">
    <location>
        <begin position="4"/>
        <end position="201"/>
    </location>
</feature>
<organism evidence="2">
    <name type="scientific">Timema californicum</name>
    <name type="common">California timema</name>
    <name type="synonym">Walking stick</name>
    <dbReference type="NCBI Taxonomy" id="61474"/>
    <lineage>
        <taxon>Eukaryota</taxon>
        <taxon>Metazoa</taxon>
        <taxon>Ecdysozoa</taxon>
        <taxon>Arthropoda</taxon>
        <taxon>Hexapoda</taxon>
        <taxon>Insecta</taxon>
        <taxon>Pterygota</taxon>
        <taxon>Neoptera</taxon>
        <taxon>Polyneoptera</taxon>
        <taxon>Phasmatodea</taxon>
        <taxon>Timematodea</taxon>
        <taxon>Timematoidea</taxon>
        <taxon>Timematidae</taxon>
        <taxon>Timema</taxon>
    </lineage>
</organism>
<dbReference type="GO" id="GO:0007018">
    <property type="term" value="P:microtubule-based movement"/>
    <property type="evidence" value="ECO:0007669"/>
    <property type="project" value="InterPro"/>
</dbReference>
<dbReference type="InterPro" id="IPR026983">
    <property type="entry name" value="DHC"/>
</dbReference>
<sequence length="277" mass="32804">MVATMKQIEEAQEMVAMWKKSYMDTRQKIEHSGKGQRWEFDRKRLFRKTDYIETVCQELHELTKVLYHFENIFGAELRAIVNDPSQVDTACQKVKDLMSPIIHVEFNLFSEKNEENWQALITNFYKQVELLENDAKYFIDDSFKVLRSSEEALEMLLKFKHIETRQTIQDQLMTKFDLVMLQFNKEIALIELKYLARKEVKLLIEHIICRGCISWDENGEFSIYDTLLSTNILYVFNDLVRARRHSEPSLGQEFLTAFQKINVPKECICKSETFGVN</sequence>
<dbReference type="GO" id="GO:0030286">
    <property type="term" value="C:dynein complex"/>
    <property type="evidence" value="ECO:0007669"/>
    <property type="project" value="InterPro"/>
</dbReference>
<dbReference type="AlphaFoldDB" id="A0A7R9JH94"/>
<evidence type="ECO:0000313" key="2">
    <source>
        <dbReference type="EMBL" id="CAD7578985.1"/>
    </source>
</evidence>
<evidence type="ECO:0000259" key="1">
    <source>
        <dbReference type="Pfam" id="PF08385"/>
    </source>
</evidence>
<accession>A0A7R9JH94</accession>
<dbReference type="EMBL" id="OE189372">
    <property type="protein sequence ID" value="CAD7578985.1"/>
    <property type="molecule type" value="Genomic_DNA"/>
</dbReference>
<dbReference type="Pfam" id="PF08385">
    <property type="entry name" value="DHC_N1"/>
    <property type="match status" value="1"/>
</dbReference>
<dbReference type="InterPro" id="IPR013594">
    <property type="entry name" value="Dynein_heavy_tail"/>
</dbReference>
<name>A0A7R9JH94_TIMCA</name>
<dbReference type="PANTHER" id="PTHR22878">
    <property type="entry name" value="DYNEIN HEAVY CHAIN 6, AXONEMAL-LIKE-RELATED"/>
    <property type="match status" value="1"/>
</dbReference>
<dbReference type="GO" id="GO:0045505">
    <property type="term" value="F:dynein intermediate chain binding"/>
    <property type="evidence" value="ECO:0007669"/>
    <property type="project" value="InterPro"/>
</dbReference>
<reference evidence="2" key="1">
    <citation type="submission" date="2020-11" db="EMBL/GenBank/DDBJ databases">
        <authorList>
            <person name="Tran Van P."/>
        </authorList>
    </citation>
    <scope>NUCLEOTIDE SEQUENCE</scope>
</reference>